<dbReference type="Proteomes" id="UP000011599">
    <property type="component" value="Unassembled WGS sequence"/>
</dbReference>
<dbReference type="EMBL" id="AOHW01000057">
    <property type="protein sequence ID" value="ELY35361.1"/>
    <property type="molecule type" value="Genomic_DNA"/>
</dbReference>
<gene>
    <name evidence="1" type="ORF">C496_23543</name>
</gene>
<sequence>MSITNPELNDRDKTISELGISAAKYESKIKKKIHEKASQIDEILFEHFEINEERRDEILREIAIRTNEDPREVPSYNPDAITEPGEDFEELIKDLLLHITLKIVREDDDGIVPLGDREISEDPLITRIEEEFVQIFGEGAEDRLAEIDQILGDKQPDAGAYPNVGNWLINDLFDYHLRRFNNRPILWRLTTERLVSDPAVEGFGCLIDYHQLDSGIFDRIESRYLEPLKTEYRKQRNVADQRRTDSNLTTTEQAEAAESYEQYESALAQINEFQEAALELGSSHLPGRSEDIASVAAKLKPQVVKFRKRTANRLETLDELVKQMDPDEFEDHFSPTFLERVNENREEWLDALRDLETACEAYSQGQEPPVEAHLYDLFPYFDDLVGSTHYGSNGIFFINYYFSKGEKFLDAGEPREGLEGQARLLAELAAETNKDVELGEEIKEGCNEISKALPSDWEERASQEVLSSGYSPIKKHGVMINIQPFAEHRLVPEVVEDKVL</sequence>
<proteinExistence type="predicted"/>
<comment type="caution">
    <text evidence="1">The sequence shown here is derived from an EMBL/GenBank/DDBJ whole genome shotgun (WGS) entry which is preliminary data.</text>
</comment>
<accession>L9VE86</accession>
<protein>
    <submittedName>
        <fullName evidence="1">Uncharacterized protein</fullName>
    </submittedName>
</protein>
<dbReference type="STRING" id="1114856.GCA_000383975_04779"/>
<evidence type="ECO:0000313" key="1">
    <source>
        <dbReference type="EMBL" id="ELY35361.1"/>
    </source>
</evidence>
<dbReference type="AlphaFoldDB" id="L9VE86"/>
<organism evidence="1 2">
    <name type="scientific">Natronorubrum tibetense GA33</name>
    <dbReference type="NCBI Taxonomy" id="1114856"/>
    <lineage>
        <taxon>Archaea</taxon>
        <taxon>Methanobacteriati</taxon>
        <taxon>Methanobacteriota</taxon>
        <taxon>Stenosarchaea group</taxon>
        <taxon>Halobacteria</taxon>
        <taxon>Halobacteriales</taxon>
        <taxon>Natrialbaceae</taxon>
        <taxon>Natronorubrum</taxon>
    </lineage>
</organism>
<dbReference type="eggNOG" id="arCOG02634">
    <property type="taxonomic scope" value="Archaea"/>
</dbReference>
<evidence type="ECO:0000313" key="2">
    <source>
        <dbReference type="Proteomes" id="UP000011599"/>
    </source>
</evidence>
<reference evidence="1 2" key="1">
    <citation type="journal article" date="2014" name="PLoS Genet.">
        <title>Phylogenetically driven sequencing of extremely halophilic archaea reveals strategies for static and dynamic osmo-response.</title>
        <authorList>
            <person name="Becker E.A."/>
            <person name="Seitzer P.M."/>
            <person name="Tritt A."/>
            <person name="Larsen D."/>
            <person name="Krusor M."/>
            <person name="Yao A.I."/>
            <person name="Wu D."/>
            <person name="Madern D."/>
            <person name="Eisen J.A."/>
            <person name="Darling A.E."/>
            <person name="Facciotti M.T."/>
        </authorList>
    </citation>
    <scope>NUCLEOTIDE SEQUENCE [LARGE SCALE GENOMIC DNA]</scope>
    <source>
        <strain evidence="1 2">GA33</strain>
    </source>
</reference>
<keyword evidence="2" id="KW-1185">Reference proteome</keyword>
<dbReference type="PATRIC" id="fig|1114856.3.peg.4850"/>
<name>L9VE86_9EURY</name>